<keyword evidence="3" id="KW-1185">Reference proteome</keyword>
<accession>A0A6A6ELC6</accession>
<dbReference type="Proteomes" id="UP000800200">
    <property type="component" value="Unassembled WGS sequence"/>
</dbReference>
<evidence type="ECO:0000313" key="3">
    <source>
        <dbReference type="Proteomes" id="UP000800200"/>
    </source>
</evidence>
<gene>
    <name evidence="2" type="ORF">K469DRAFT_697929</name>
</gene>
<feature type="region of interest" description="Disordered" evidence="1">
    <location>
        <begin position="1"/>
        <end position="41"/>
    </location>
</feature>
<reference evidence="2" key="1">
    <citation type="journal article" date="2020" name="Stud. Mycol.">
        <title>101 Dothideomycetes genomes: a test case for predicting lifestyles and emergence of pathogens.</title>
        <authorList>
            <person name="Haridas S."/>
            <person name="Albert R."/>
            <person name="Binder M."/>
            <person name="Bloem J."/>
            <person name="Labutti K."/>
            <person name="Salamov A."/>
            <person name="Andreopoulos B."/>
            <person name="Baker S."/>
            <person name="Barry K."/>
            <person name="Bills G."/>
            <person name="Bluhm B."/>
            <person name="Cannon C."/>
            <person name="Castanera R."/>
            <person name="Culley D."/>
            <person name="Daum C."/>
            <person name="Ezra D."/>
            <person name="Gonzalez J."/>
            <person name="Henrissat B."/>
            <person name="Kuo A."/>
            <person name="Liang C."/>
            <person name="Lipzen A."/>
            <person name="Lutzoni F."/>
            <person name="Magnuson J."/>
            <person name="Mondo S."/>
            <person name="Nolan M."/>
            <person name="Ohm R."/>
            <person name="Pangilinan J."/>
            <person name="Park H.-J."/>
            <person name="Ramirez L."/>
            <person name="Alfaro M."/>
            <person name="Sun H."/>
            <person name="Tritt A."/>
            <person name="Yoshinaga Y."/>
            <person name="Zwiers L.-H."/>
            <person name="Turgeon B."/>
            <person name="Goodwin S."/>
            <person name="Spatafora J."/>
            <person name="Crous P."/>
            <person name="Grigoriev I."/>
        </authorList>
    </citation>
    <scope>NUCLEOTIDE SEQUENCE</scope>
    <source>
        <strain evidence="2">CBS 207.26</strain>
    </source>
</reference>
<proteinExistence type="predicted"/>
<evidence type="ECO:0000313" key="2">
    <source>
        <dbReference type="EMBL" id="KAF2190696.1"/>
    </source>
</evidence>
<protein>
    <submittedName>
        <fullName evidence="2">Uncharacterized protein</fullName>
    </submittedName>
</protein>
<dbReference type="EMBL" id="ML994618">
    <property type="protein sequence ID" value="KAF2190696.1"/>
    <property type="molecule type" value="Genomic_DNA"/>
</dbReference>
<feature type="compositionally biased region" description="Basic and acidic residues" evidence="1">
    <location>
        <begin position="1"/>
        <end position="12"/>
    </location>
</feature>
<dbReference type="AlphaFoldDB" id="A0A6A6ELC6"/>
<evidence type="ECO:0000256" key="1">
    <source>
        <dbReference type="SAM" id="MobiDB-lite"/>
    </source>
</evidence>
<organism evidence="2 3">
    <name type="scientific">Zopfia rhizophila CBS 207.26</name>
    <dbReference type="NCBI Taxonomy" id="1314779"/>
    <lineage>
        <taxon>Eukaryota</taxon>
        <taxon>Fungi</taxon>
        <taxon>Dikarya</taxon>
        <taxon>Ascomycota</taxon>
        <taxon>Pezizomycotina</taxon>
        <taxon>Dothideomycetes</taxon>
        <taxon>Dothideomycetes incertae sedis</taxon>
        <taxon>Zopfiaceae</taxon>
        <taxon>Zopfia</taxon>
    </lineage>
</organism>
<sequence length="160" mass="17328">MTPSQRVDRPPDPQELAPEPQTQPAPPQTTPGGHTASLQEETNQIDAFISSHGTAPVREAWQRLHAALPQSHPDPAEDRESIQKRLSTIENHLHALISQTTTLKTSHGPLSYAAAAANNTVLATVAPAYRAVPTRLHREVIVSRTAASAQDRGRPIIEIV</sequence>
<name>A0A6A6ELC6_9PEZI</name>